<dbReference type="AlphaFoldDB" id="K0RE10"/>
<name>K0RE10_THAOC</name>
<comment type="caution">
    <text evidence="1">The sequence shown here is derived from an EMBL/GenBank/DDBJ whole genome shotgun (WGS) entry which is preliminary data.</text>
</comment>
<accession>K0RE10</accession>
<sequence length="76" mass="8852">MDLEVSSQRAESRPSLELMRMLAAGWSKFFFHKDPAIQLLIFRIGRRRGHVTSSASTGLYGTVYWRYCGIRRRRCA</sequence>
<evidence type="ECO:0000313" key="1">
    <source>
        <dbReference type="EMBL" id="EJK50499.1"/>
    </source>
</evidence>
<gene>
    <name evidence="1" type="ORF">THAOC_30509</name>
</gene>
<proteinExistence type="predicted"/>
<reference evidence="1 2" key="1">
    <citation type="journal article" date="2012" name="Genome Biol.">
        <title>Genome and low-iron response of an oceanic diatom adapted to chronic iron limitation.</title>
        <authorList>
            <person name="Lommer M."/>
            <person name="Specht M."/>
            <person name="Roy A.S."/>
            <person name="Kraemer L."/>
            <person name="Andreson R."/>
            <person name="Gutowska M.A."/>
            <person name="Wolf J."/>
            <person name="Bergner S.V."/>
            <person name="Schilhabel M.B."/>
            <person name="Klostermeier U.C."/>
            <person name="Beiko R.G."/>
            <person name="Rosenstiel P."/>
            <person name="Hippler M."/>
            <person name="Laroche J."/>
        </authorList>
    </citation>
    <scope>NUCLEOTIDE SEQUENCE [LARGE SCALE GENOMIC DNA]</scope>
    <source>
        <strain evidence="1 2">CCMP1005</strain>
    </source>
</reference>
<protein>
    <submittedName>
        <fullName evidence="1">Uncharacterized protein</fullName>
    </submittedName>
</protein>
<dbReference type="EMBL" id="AGNL01043551">
    <property type="protein sequence ID" value="EJK50499.1"/>
    <property type="molecule type" value="Genomic_DNA"/>
</dbReference>
<evidence type="ECO:0000313" key="2">
    <source>
        <dbReference type="Proteomes" id="UP000266841"/>
    </source>
</evidence>
<dbReference type="Proteomes" id="UP000266841">
    <property type="component" value="Unassembled WGS sequence"/>
</dbReference>
<keyword evidence="2" id="KW-1185">Reference proteome</keyword>
<organism evidence="1 2">
    <name type="scientific">Thalassiosira oceanica</name>
    <name type="common">Marine diatom</name>
    <dbReference type="NCBI Taxonomy" id="159749"/>
    <lineage>
        <taxon>Eukaryota</taxon>
        <taxon>Sar</taxon>
        <taxon>Stramenopiles</taxon>
        <taxon>Ochrophyta</taxon>
        <taxon>Bacillariophyta</taxon>
        <taxon>Coscinodiscophyceae</taxon>
        <taxon>Thalassiosirophycidae</taxon>
        <taxon>Thalassiosirales</taxon>
        <taxon>Thalassiosiraceae</taxon>
        <taxon>Thalassiosira</taxon>
    </lineage>
</organism>